<reference evidence="1 2" key="1">
    <citation type="journal article" date="2024" name="Nat. Commun.">
        <title>Phylogenomics reveals the evolutionary origins of lichenization in chlorophyte algae.</title>
        <authorList>
            <person name="Puginier C."/>
            <person name="Libourel C."/>
            <person name="Otte J."/>
            <person name="Skaloud P."/>
            <person name="Haon M."/>
            <person name="Grisel S."/>
            <person name="Petersen M."/>
            <person name="Berrin J.G."/>
            <person name="Delaux P.M."/>
            <person name="Dal Grande F."/>
            <person name="Keller J."/>
        </authorList>
    </citation>
    <scope>NUCLEOTIDE SEQUENCE [LARGE SCALE GENOMIC DNA]</scope>
    <source>
        <strain evidence="1 2">SAG 2043</strain>
    </source>
</reference>
<keyword evidence="2" id="KW-1185">Reference proteome</keyword>
<sequence>MFFEPGEGSGEAASPLDPEAQLLLEAPVAFLKPEHGPTIKQMLWNLNAQGQGQLDWRAVSTELGGAWNTAGPKVVLTAPATPAWLAIHPSHGSFSSRGRRSLWPWCLPVRTSAGKREASEGNTLGRTH</sequence>
<proteinExistence type="predicted"/>
<name>A0AAW1QSC8_9CHLO</name>
<protein>
    <submittedName>
        <fullName evidence="1">Uncharacterized protein</fullName>
    </submittedName>
</protein>
<organism evidence="1 2">
    <name type="scientific">[Myrmecia] bisecta</name>
    <dbReference type="NCBI Taxonomy" id="41462"/>
    <lineage>
        <taxon>Eukaryota</taxon>
        <taxon>Viridiplantae</taxon>
        <taxon>Chlorophyta</taxon>
        <taxon>core chlorophytes</taxon>
        <taxon>Trebouxiophyceae</taxon>
        <taxon>Trebouxiales</taxon>
        <taxon>Trebouxiaceae</taxon>
        <taxon>Myrmecia</taxon>
    </lineage>
</organism>
<accession>A0AAW1QSC8</accession>
<gene>
    <name evidence="1" type="ORF">WJX72_010047</name>
</gene>
<dbReference type="EMBL" id="JALJOR010000002">
    <property type="protein sequence ID" value="KAK9824401.1"/>
    <property type="molecule type" value="Genomic_DNA"/>
</dbReference>
<dbReference type="Proteomes" id="UP001489004">
    <property type="component" value="Unassembled WGS sequence"/>
</dbReference>
<dbReference type="AlphaFoldDB" id="A0AAW1QSC8"/>
<comment type="caution">
    <text evidence="1">The sequence shown here is derived from an EMBL/GenBank/DDBJ whole genome shotgun (WGS) entry which is preliminary data.</text>
</comment>
<evidence type="ECO:0000313" key="1">
    <source>
        <dbReference type="EMBL" id="KAK9824401.1"/>
    </source>
</evidence>
<evidence type="ECO:0000313" key="2">
    <source>
        <dbReference type="Proteomes" id="UP001489004"/>
    </source>
</evidence>